<dbReference type="InterPro" id="IPR036291">
    <property type="entry name" value="NAD(P)-bd_dom_sf"/>
</dbReference>
<dbReference type="Pfam" id="PF00106">
    <property type="entry name" value="adh_short"/>
    <property type="match status" value="1"/>
</dbReference>
<evidence type="ECO:0000313" key="3">
    <source>
        <dbReference type="EMBL" id="AXB48305.1"/>
    </source>
</evidence>
<dbReference type="Proteomes" id="UP000250434">
    <property type="component" value="Chromosome"/>
</dbReference>
<dbReference type="Gene3D" id="3.40.50.720">
    <property type="entry name" value="NAD(P)-binding Rossmann-like Domain"/>
    <property type="match status" value="1"/>
</dbReference>
<evidence type="ECO:0000313" key="4">
    <source>
        <dbReference type="Proteomes" id="UP000250434"/>
    </source>
</evidence>
<gene>
    <name evidence="3" type="ORF">A4R43_06145</name>
</gene>
<dbReference type="PANTHER" id="PTHR24320">
    <property type="entry name" value="RETINOL DEHYDROGENASE"/>
    <property type="match status" value="1"/>
</dbReference>
<evidence type="ECO:0000256" key="1">
    <source>
        <dbReference type="ARBA" id="ARBA00006484"/>
    </source>
</evidence>
<dbReference type="EMBL" id="CP015163">
    <property type="protein sequence ID" value="AXB48305.1"/>
    <property type="molecule type" value="Genomic_DNA"/>
</dbReference>
<dbReference type="OrthoDB" id="3237043at2"/>
<name>A0A344LJT1_9PSEU</name>
<keyword evidence="2" id="KW-0560">Oxidoreductase</keyword>
<organism evidence="3 4">
    <name type="scientific">Amycolatopsis albispora</name>
    <dbReference type="NCBI Taxonomy" id="1804986"/>
    <lineage>
        <taxon>Bacteria</taxon>
        <taxon>Bacillati</taxon>
        <taxon>Actinomycetota</taxon>
        <taxon>Actinomycetes</taxon>
        <taxon>Pseudonocardiales</taxon>
        <taxon>Pseudonocardiaceae</taxon>
        <taxon>Amycolatopsis</taxon>
    </lineage>
</organism>
<dbReference type="PANTHER" id="PTHR24320:SF199">
    <property type="entry name" value="GLYCOSYLTRANSFERASE FAMILY PROTEIN (AFU_ORTHOLOGUE AFUA_2G15915)"/>
    <property type="match status" value="1"/>
</dbReference>
<dbReference type="InterPro" id="IPR002347">
    <property type="entry name" value="SDR_fam"/>
</dbReference>
<proteinExistence type="inferred from homology"/>
<protein>
    <submittedName>
        <fullName evidence="3">Short-chain dehydrogenase</fullName>
    </submittedName>
</protein>
<accession>A0A344LJT1</accession>
<reference evidence="3 4" key="1">
    <citation type="submission" date="2016-04" db="EMBL/GenBank/DDBJ databases">
        <title>Complete genome sequence and analysis of deep-sea sediment isolate, Amycolatopsis sp. WP1.</title>
        <authorList>
            <person name="Wang H."/>
            <person name="Chen S."/>
            <person name="Wu Q."/>
        </authorList>
    </citation>
    <scope>NUCLEOTIDE SEQUENCE [LARGE SCALE GENOMIC DNA]</scope>
    <source>
        <strain evidence="3 4">WP1</strain>
    </source>
</reference>
<evidence type="ECO:0000256" key="2">
    <source>
        <dbReference type="ARBA" id="ARBA00023002"/>
    </source>
</evidence>
<dbReference type="PROSITE" id="PS00061">
    <property type="entry name" value="ADH_SHORT"/>
    <property type="match status" value="1"/>
</dbReference>
<sequence length="299" mass="31641">MTGGGRGLGRAAAEHLLTTQPDRHLLLLARDGDRLVRELRETTGSANLSAITCDLASFADIRAAAEEIGRRLDAGEIPPLRDFLGNAGLQMATTTSTTADGFETTFGVNVLANHLLLRLLLDRFAAPSRLVVVGSDVHFGDFRHNLGLVPAPVWAPVEELVKPGTATTATAGRRAYATSKLAVLYLVHALARRLPDGVDVYTYNPGVVAGTGLVRDAGPVTRRVAGAVLQALRVTPLAMGPAAAGRLLADTVTGPRPGPSGSYIDRGRVVPSSAESYDEAREEEVWRVVERITTNTAPL</sequence>
<dbReference type="AlphaFoldDB" id="A0A344LJT1"/>
<dbReference type="KEGG" id="aab:A4R43_06145"/>
<dbReference type="GO" id="GO:0016491">
    <property type="term" value="F:oxidoreductase activity"/>
    <property type="evidence" value="ECO:0007669"/>
    <property type="project" value="UniProtKB-KW"/>
</dbReference>
<dbReference type="InterPro" id="IPR020904">
    <property type="entry name" value="Sc_DH/Rdtase_CS"/>
</dbReference>
<keyword evidence="4" id="KW-1185">Reference proteome</keyword>
<dbReference type="SUPFAM" id="SSF51735">
    <property type="entry name" value="NAD(P)-binding Rossmann-fold domains"/>
    <property type="match status" value="1"/>
</dbReference>
<comment type="similarity">
    <text evidence="1">Belongs to the short-chain dehydrogenases/reductases (SDR) family.</text>
</comment>